<sequence>MIPASPALRRTAPLAIAAALVASVISPISAPPAAYAAADSALEIFVSPEGSNGGAGSEASPYRTLEKARAVIRSMKASQGLPDGGVTVTLREGDYERDTSFELAKQDSGEEGAPIVYRAYPGEDVRLHGGRVLDGDDFTPAGTDGVGARLSDSVRSSVMQIDLGAAGVGDLGGILQTGYGLPPGDEPAEIFFDGAPMTVARFPNAGSFVKTGTVSDPGGNPRQVLGGNATSRPLDPVYDDGATFRYADERPETWASTEGAWMYGYWYWDWADGNLPIDSIDAATNQVSTKNASHYTVRSNQRYYYYNVPEELDAPGEYYLDRGANVLYFLPPAPLAGTTVDLSLLTEPIVQIDGASHVTFSGIGFENSRGDGIRIASGDHNRVVDSTLANLGGWGARIEGGVDNIVHRSEITRTGHGGVFVGGGDRPTLTRADNAATENTIHDFSRLALTYNPGVMLSGVGNTAADNHIFDAPHQAIAFEGNDHMIEYNDVHDVVQDTADSGAIYTVRDWSWTGTVIRYNYIHDVGGATAPGHDQEGIYLDDLTSGITVVGNVLENVPLAFLIGGGRSNTIENNLVINSSRGLSLDDRGTNWAAGHCAPNGGMQKSLEKMPYQQELWAGRYPWLVGLLTDQPCIPKYNSVQRNVFKDSAAPSIAGSAAANGTIADNWVTTDDLRFVDETGGDLTLSPDSPVFAKVPGFEPLPFERMRKSTREPLEPLDLGLTGWSGAGHPSTEQVHGGTSSHAVVADREILTHTGELRQEGTVTVWFWDDASDTSMQVAANASTGDTGSLFRALGVATTTSTSHYVSRIGTSFVATSVPRSTGWHRFEWVYGDGDALELRIDGTSVATDASSPAFDRIQLGDWWADGRSGSVYFDDVSID</sequence>
<dbReference type="InterPro" id="IPR039448">
    <property type="entry name" value="Beta_helix"/>
</dbReference>
<feature type="domain" description="Right handed beta helix" evidence="3">
    <location>
        <begin position="350"/>
        <end position="493"/>
    </location>
</feature>
<dbReference type="InterPro" id="IPR012334">
    <property type="entry name" value="Pectin_lyas_fold"/>
</dbReference>
<reference evidence="4 5" key="1">
    <citation type="submission" date="2020-07" db="EMBL/GenBank/DDBJ databases">
        <title>Sequencing the genomes of 1000 actinobacteria strains.</title>
        <authorList>
            <person name="Klenk H.-P."/>
        </authorList>
    </citation>
    <scope>NUCLEOTIDE SEQUENCE [LARGE SCALE GENOMIC DNA]</scope>
    <source>
        <strain evidence="4 5">DSM 8598</strain>
    </source>
</reference>
<dbReference type="AlphaFoldDB" id="A0A852WWF5"/>
<evidence type="ECO:0000313" key="4">
    <source>
        <dbReference type="EMBL" id="NYG22436.1"/>
    </source>
</evidence>
<keyword evidence="2" id="KW-0732">Signal</keyword>
<dbReference type="RefSeq" id="WP_179552247.1">
    <property type="nucleotide sequence ID" value="NZ_JACCFI010000001.1"/>
</dbReference>
<dbReference type="Proteomes" id="UP000549066">
    <property type="component" value="Unassembled WGS sequence"/>
</dbReference>
<feature type="chain" id="PRO_5032425507" description="Right handed beta helix domain-containing protein" evidence="2">
    <location>
        <begin position="37"/>
        <end position="880"/>
    </location>
</feature>
<dbReference type="EMBL" id="JACCFI010000001">
    <property type="protein sequence ID" value="NYG22436.1"/>
    <property type="molecule type" value="Genomic_DNA"/>
</dbReference>
<proteinExistence type="predicted"/>
<evidence type="ECO:0000313" key="5">
    <source>
        <dbReference type="Proteomes" id="UP000549066"/>
    </source>
</evidence>
<comment type="caution">
    <text evidence="4">The sequence shown here is derived from an EMBL/GenBank/DDBJ whole genome shotgun (WGS) entry which is preliminary data.</text>
</comment>
<accession>A0A852WWF5</accession>
<dbReference type="Gene3D" id="2.160.20.10">
    <property type="entry name" value="Single-stranded right-handed beta-helix, Pectin lyase-like"/>
    <property type="match status" value="2"/>
</dbReference>
<organism evidence="4 5">
    <name type="scientific">Agromyces hippuratus</name>
    <dbReference type="NCBI Taxonomy" id="286438"/>
    <lineage>
        <taxon>Bacteria</taxon>
        <taxon>Bacillati</taxon>
        <taxon>Actinomycetota</taxon>
        <taxon>Actinomycetes</taxon>
        <taxon>Micrococcales</taxon>
        <taxon>Microbacteriaceae</taxon>
        <taxon>Agromyces</taxon>
    </lineage>
</organism>
<dbReference type="SMART" id="SM00710">
    <property type="entry name" value="PbH1"/>
    <property type="match status" value="7"/>
</dbReference>
<feature type="signal peptide" evidence="2">
    <location>
        <begin position="1"/>
        <end position="36"/>
    </location>
</feature>
<protein>
    <recommendedName>
        <fullName evidence="3">Right handed beta helix domain-containing protein</fullName>
    </recommendedName>
</protein>
<dbReference type="Pfam" id="PF13229">
    <property type="entry name" value="Beta_helix"/>
    <property type="match status" value="1"/>
</dbReference>
<dbReference type="InterPro" id="IPR006626">
    <property type="entry name" value="PbH1"/>
</dbReference>
<dbReference type="Gene3D" id="2.60.120.200">
    <property type="match status" value="1"/>
</dbReference>
<keyword evidence="5" id="KW-1185">Reference proteome</keyword>
<dbReference type="PANTHER" id="PTHR36453">
    <property type="entry name" value="SECRETED PROTEIN-RELATED"/>
    <property type="match status" value="1"/>
</dbReference>
<dbReference type="SUPFAM" id="SSF51126">
    <property type="entry name" value="Pectin lyase-like"/>
    <property type="match status" value="1"/>
</dbReference>
<dbReference type="PANTHER" id="PTHR36453:SF1">
    <property type="entry name" value="RIGHT HANDED BETA HELIX DOMAIN-CONTAINING PROTEIN"/>
    <property type="match status" value="1"/>
</dbReference>
<gene>
    <name evidence="4" type="ORF">BJY17_003183</name>
</gene>
<dbReference type="InterPro" id="IPR011050">
    <property type="entry name" value="Pectin_lyase_fold/virulence"/>
</dbReference>
<name>A0A852WWF5_9MICO</name>
<evidence type="ECO:0000256" key="1">
    <source>
        <dbReference type="SAM" id="MobiDB-lite"/>
    </source>
</evidence>
<feature type="region of interest" description="Disordered" evidence="1">
    <location>
        <begin position="212"/>
        <end position="233"/>
    </location>
</feature>
<evidence type="ECO:0000259" key="3">
    <source>
        <dbReference type="Pfam" id="PF13229"/>
    </source>
</evidence>
<evidence type="ECO:0000256" key="2">
    <source>
        <dbReference type="SAM" id="SignalP"/>
    </source>
</evidence>